<reference evidence="1" key="2">
    <citation type="journal article" date="2022" name="New Phytol.">
        <title>Evolutionary transition to the ectomycorrhizal habit in the genomes of a hyperdiverse lineage of mushroom-forming fungi.</title>
        <authorList>
            <person name="Looney B."/>
            <person name="Miyauchi S."/>
            <person name="Morin E."/>
            <person name="Drula E."/>
            <person name="Courty P.E."/>
            <person name="Kohler A."/>
            <person name="Kuo A."/>
            <person name="LaButti K."/>
            <person name="Pangilinan J."/>
            <person name="Lipzen A."/>
            <person name="Riley R."/>
            <person name="Andreopoulos W."/>
            <person name="He G."/>
            <person name="Johnson J."/>
            <person name="Nolan M."/>
            <person name="Tritt A."/>
            <person name="Barry K.W."/>
            <person name="Grigoriev I.V."/>
            <person name="Nagy L.G."/>
            <person name="Hibbett D."/>
            <person name="Henrissat B."/>
            <person name="Matheny P.B."/>
            <person name="Labbe J."/>
            <person name="Martin F.M."/>
        </authorList>
    </citation>
    <scope>NUCLEOTIDE SEQUENCE</scope>
    <source>
        <strain evidence="1">FP105234-sp</strain>
    </source>
</reference>
<protein>
    <submittedName>
        <fullName evidence="1">Uncharacterized protein</fullName>
    </submittedName>
</protein>
<evidence type="ECO:0000313" key="1">
    <source>
        <dbReference type="EMBL" id="KAI0041650.1"/>
    </source>
</evidence>
<reference evidence="1" key="1">
    <citation type="submission" date="2021-02" db="EMBL/GenBank/DDBJ databases">
        <authorList>
            <consortium name="DOE Joint Genome Institute"/>
            <person name="Ahrendt S."/>
            <person name="Looney B.P."/>
            <person name="Miyauchi S."/>
            <person name="Morin E."/>
            <person name="Drula E."/>
            <person name="Courty P.E."/>
            <person name="Chicoki N."/>
            <person name="Fauchery L."/>
            <person name="Kohler A."/>
            <person name="Kuo A."/>
            <person name="Labutti K."/>
            <person name="Pangilinan J."/>
            <person name="Lipzen A."/>
            <person name="Riley R."/>
            <person name="Andreopoulos W."/>
            <person name="He G."/>
            <person name="Johnson J."/>
            <person name="Barry K.W."/>
            <person name="Grigoriev I.V."/>
            <person name="Nagy L."/>
            <person name="Hibbett D."/>
            <person name="Henrissat B."/>
            <person name="Matheny P.B."/>
            <person name="Labbe J."/>
            <person name="Martin F."/>
        </authorList>
    </citation>
    <scope>NUCLEOTIDE SEQUENCE</scope>
    <source>
        <strain evidence="1">FP105234-sp</strain>
    </source>
</reference>
<sequence>MLRVAVELRSFRASYRLRKLQVSGGTEACSAARAWNTVSLMHPPASHGAPKFAQRSMNPEMGRNTGRHLWVARIGDEREGEERGEMRGNDDENLHEARRPEKAVGSGARRRPLVLRSRPSHSLIRWREHRDSEAPAAGLFRMFVFVGAAGGMPGHLQLMRW</sequence>
<proteinExistence type="predicted"/>
<organism evidence="1 2">
    <name type="scientific">Auriscalpium vulgare</name>
    <dbReference type="NCBI Taxonomy" id="40419"/>
    <lineage>
        <taxon>Eukaryota</taxon>
        <taxon>Fungi</taxon>
        <taxon>Dikarya</taxon>
        <taxon>Basidiomycota</taxon>
        <taxon>Agaricomycotina</taxon>
        <taxon>Agaricomycetes</taxon>
        <taxon>Russulales</taxon>
        <taxon>Auriscalpiaceae</taxon>
        <taxon>Auriscalpium</taxon>
    </lineage>
</organism>
<gene>
    <name evidence="1" type="ORF">FA95DRAFT_672733</name>
</gene>
<accession>A0ACB8RC27</accession>
<evidence type="ECO:0000313" key="2">
    <source>
        <dbReference type="Proteomes" id="UP000814033"/>
    </source>
</evidence>
<dbReference type="EMBL" id="MU276110">
    <property type="protein sequence ID" value="KAI0041650.1"/>
    <property type="molecule type" value="Genomic_DNA"/>
</dbReference>
<name>A0ACB8RC27_9AGAM</name>
<dbReference type="Proteomes" id="UP000814033">
    <property type="component" value="Unassembled WGS sequence"/>
</dbReference>
<keyword evidence="2" id="KW-1185">Reference proteome</keyword>
<comment type="caution">
    <text evidence="1">The sequence shown here is derived from an EMBL/GenBank/DDBJ whole genome shotgun (WGS) entry which is preliminary data.</text>
</comment>